<keyword evidence="2" id="KW-1185">Reference proteome</keyword>
<dbReference type="InterPro" id="IPR036397">
    <property type="entry name" value="RNaseH_sf"/>
</dbReference>
<reference evidence="1 2" key="1">
    <citation type="submission" date="2023-02" db="EMBL/GenBank/DDBJ databases">
        <title>LHISI_Scaffold_Assembly.</title>
        <authorList>
            <person name="Stuart O.P."/>
            <person name="Cleave R."/>
            <person name="Magrath M.J.L."/>
            <person name="Mikheyev A.S."/>
        </authorList>
    </citation>
    <scope>NUCLEOTIDE SEQUENCE [LARGE SCALE GENOMIC DNA]</scope>
    <source>
        <strain evidence="1">Daus_M_001</strain>
        <tissue evidence="1">Leg muscle</tissue>
    </source>
</reference>
<evidence type="ECO:0000313" key="2">
    <source>
        <dbReference type="Proteomes" id="UP001159363"/>
    </source>
</evidence>
<organism evidence="1 2">
    <name type="scientific">Dryococelus australis</name>
    <dbReference type="NCBI Taxonomy" id="614101"/>
    <lineage>
        <taxon>Eukaryota</taxon>
        <taxon>Metazoa</taxon>
        <taxon>Ecdysozoa</taxon>
        <taxon>Arthropoda</taxon>
        <taxon>Hexapoda</taxon>
        <taxon>Insecta</taxon>
        <taxon>Pterygota</taxon>
        <taxon>Neoptera</taxon>
        <taxon>Polyneoptera</taxon>
        <taxon>Phasmatodea</taxon>
        <taxon>Verophasmatodea</taxon>
        <taxon>Anareolatae</taxon>
        <taxon>Phasmatidae</taxon>
        <taxon>Eurycanthinae</taxon>
        <taxon>Dryococelus</taxon>
    </lineage>
</organism>
<protein>
    <recommendedName>
        <fullName evidence="3">Integrase catalytic domain-containing protein</fullName>
    </recommendedName>
</protein>
<evidence type="ECO:0008006" key="3">
    <source>
        <dbReference type="Google" id="ProtNLM"/>
    </source>
</evidence>
<sequence length="134" mass="15316">MLATENIEWHIAPTRSPHLNGLWEAVVKSLKHHLRRVACLNSRQLTPILRNPNEKAPLTPCHFLTGDPLTARIEPHIQEAILMAAHTEDRATFLVSLFQGVPESFQSRNKWTTEIRNPDVGEFLTNKEDYFSPV</sequence>
<evidence type="ECO:0000313" key="1">
    <source>
        <dbReference type="EMBL" id="KAJ8879454.1"/>
    </source>
</evidence>
<gene>
    <name evidence="1" type="ORF">PR048_020062</name>
</gene>
<dbReference type="Proteomes" id="UP001159363">
    <property type="component" value="Chromosome 6"/>
</dbReference>
<name>A0ABQ9H582_9NEOP</name>
<accession>A0ABQ9H582</accession>
<dbReference type="Gene3D" id="3.30.420.10">
    <property type="entry name" value="Ribonuclease H-like superfamily/Ribonuclease H"/>
    <property type="match status" value="1"/>
</dbReference>
<proteinExistence type="predicted"/>
<comment type="caution">
    <text evidence="1">The sequence shown here is derived from an EMBL/GenBank/DDBJ whole genome shotgun (WGS) entry which is preliminary data.</text>
</comment>
<dbReference type="EMBL" id="JARBHB010000007">
    <property type="protein sequence ID" value="KAJ8879454.1"/>
    <property type="molecule type" value="Genomic_DNA"/>
</dbReference>